<dbReference type="PANTHER" id="PTHR43844">
    <property type="entry name" value="METHIONINE SYNTHASE"/>
    <property type="match status" value="1"/>
</dbReference>
<evidence type="ECO:0000313" key="3">
    <source>
        <dbReference type="Proteomes" id="UP001580407"/>
    </source>
</evidence>
<dbReference type="Pfam" id="PF01717">
    <property type="entry name" value="Meth_synt_2"/>
    <property type="match status" value="1"/>
</dbReference>
<dbReference type="NCBIfam" id="NF005085">
    <property type="entry name" value="PRK06520.1"/>
    <property type="match status" value="1"/>
</dbReference>
<dbReference type="SUPFAM" id="SSF51726">
    <property type="entry name" value="UROD/MetE-like"/>
    <property type="match status" value="1"/>
</dbReference>
<feature type="domain" description="Cobalamin-independent methionine synthase MetE C-terminal/archaeal" evidence="1">
    <location>
        <begin position="20"/>
        <end position="346"/>
    </location>
</feature>
<keyword evidence="3" id="KW-1185">Reference proteome</keyword>
<dbReference type="GO" id="GO:0032259">
    <property type="term" value="P:methylation"/>
    <property type="evidence" value="ECO:0007669"/>
    <property type="project" value="UniProtKB-KW"/>
</dbReference>
<dbReference type="EMBL" id="JBHILM010000003">
    <property type="protein sequence ID" value="MFB5680083.1"/>
    <property type="molecule type" value="Genomic_DNA"/>
</dbReference>
<dbReference type="PANTHER" id="PTHR43844:SF1">
    <property type="entry name" value="METHIONINE SYNTHASE"/>
    <property type="match status" value="1"/>
</dbReference>
<sequence>MPISITGSKRNTPPFRYDIVGSFLRPESLKEARRRFAEGEITEQQLQDAENEEIAKLVSMEKEIGLQAVTDGEFRRSWWHLDFFLGIQGTRKILLNQGAGRPEAGSRAESFQIMDKISFDHHPMVEHFKQLHALAGATAVAKMCIPSPSLFHFVQYYNGNAVYADQEELYRDIIKVYRSAVQAFYDAGCRYLQLDDTAWGTLCSERHREHLQSVGMDPDRLAADYVRLINESITDRPQDMVIALHVCRGNYQSTWFAAGGYEPIAEQLFSQAKVDAFFLEYDNERAGDFRPLRHIHDQFVVLGLVTTKHGGLESKQQLKERIAEAAQYVDIEKLCLSPQCGFASTEEGNLLSEEEQWDKIRLVIETANEVWTD</sequence>
<evidence type="ECO:0000259" key="1">
    <source>
        <dbReference type="Pfam" id="PF01717"/>
    </source>
</evidence>
<evidence type="ECO:0000313" key="2">
    <source>
        <dbReference type="EMBL" id="MFB5680083.1"/>
    </source>
</evidence>
<dbReference type="InterPro" id="IPR038071">
    <property type="entry name" value="UROD/MetE-like_sf"/>
</dbReference>
<keyword evidence="2" id="KW-0808">Transferase</keyword>
<dbReference type="RefSeq" id="WP_375523908.1">
    <property type="nucleotide sequence ID" value="NZ_JBHILM010000003.1"/>
</dbReference>
<keyword evidence="2" id="KW-0489">Methyltransferase</keyword>
<gene>
    <name evidence="2" type="ORF">ACE3NQ_03990</name>
</gene>
<comment type="caution">
    <text evidence="2">The sequence shown here is derived from an EMBL/GenBank/DDBJ whole genome shotgun (WGS) entry which is preliminary data.</text>
</comment>
<dbReference type="Gene3D" id="3.20.20.210">
    <property type="match status" value="1"/>
</dbReference>
<reference evidence="2 3" key="1">
    <citation type="submission" date="2024-09" db="EMBL/GenBank/DDBJ databases">
        <authorList>
            <person name="Ruan L."/>
        </authorList>
    </citation>
    <scope>NUCLEOTIDE SEQUENCE [LARGE SCALE GENOMIC DNA]</scope>
    <source>
        <strain evidence="2 3">D33</strain>
    </source>
</reference>
<accession>A0ABV5B320</accession>
<dbReference type="Proteomes" id="UP001580407">
    <property type="component" value="Unassembled WGS sequence"/>
</dbReference>
<dbReference type="InterPro" id="IPR002629">
    <property type="entry name" value="Met_Synth_C/arc"/>
</dbReference>
<organism evidence="2 3">
    <name type="scientific">Paenibacillus terreus</name>
    <dbReference type="NCBI Taxonomy" id="1387834"/>
    <lineage>
        <taxon>Bacteria</taxon>
        <taxon>Bacillati</taxon>
        <taxon>Bacillota</taxon>
        <taxon>Bacilli</taxon>
        <taxon>Bacillales</taxon>
        <taxon>Paenibacillaceae</taxon>
        <taxon>Paenibacillus</taxon>
    </lineage>
</organism>
<protein>
    <submittedName>
        <fullName evidence="2">5-methyltetrahydropteroyltriglutamate--homocysteine S-methyltransferase</fullName>
        <ecNumber evidence="2">2.1.1.14</ecNumber>
    </submittedName>
</protein>
<name>A0ABV5B320_9BACL</name>
<dbReference type="EC" id="2.1.1.14" evidence="2"/>
<proteinExistence type="predicted"/>
<dbReference type="GO" id="GO:0003871">
    <property type="term" value="F:5-methyltetrahydropteroyltriglutamate-homocysteine S-methyltransferase activity"/>
    <property type="evidence" value="ECO:0007669"/>
    <property type="project" value="UniProtKB-EC"/>
</dbReference>
<dbReference type="CDD" id="cd03311">
    <property type="entry name" value="CIMS_C_terminal_like"/>
    <property type="match status" value="1"/>
</dbReference>